<evidence type="ECO:0000256" key="2">
    <source>
        <dbReference type="ARBA" id="ARBA00023012"/>
    </source>
</evidence>
<evidence type="ECO:0000256" key="3">
    <source>
        <dbReference type="ARBA" id="ARBA00023015"/>
    </source>
</evidence>
<keyword evidence="2" id="KW-0902">Two-component regulatory system</keyword>
<dbReference type="PROSITE" id="PS50110">
    <property type="entry name" value="RESPONSE_REGULATORY"/>
    <property type="match status" value="1"/>
</dbReference>
<evidence type="ECO:0000256" key="6">
    <source>
        <dbReference type="PROSITE-ProRule" id="PRU00169"/>
    </source>
</evidence>
<evidence type="ECO:0000256" key="7">
    <source>
        <dbReference type="PROSITE-ProRule" id="PRU01091"/>
    </source>
</evidence>
<dbReference type="GO" id="GO:0000976">
    <property type="term" value="F:transcription cis-regulatory region binding"/>
    <property type="evidence" value="ECO:0007669"/>
    <property type="project" value="TreeGrafter"/>
</dbReference>
<dbReference type="Gene3D" id="6.10.250.690">
    <property type="match status" value="1"/>
</dbReference>
<dbReference type="GO" id="GO:0000156">
    <property type="term" value="F:phosphorelay response regulator activity"/>
    <property type="evidence" value="ECO:0007669"/>
    <property type="project" value="TreeGrafter"/>
</dbReference>
<dbReference type="InterPro" id="IPR036388">
    <property type="entry name" value="WH-like_DNA-bd_sf"/>
</dbReference>
<dbReference type="CDD" id="cd00383">
    <property type="entry name" value="trans_reg_C"/>
    <property type="match status" value="1"/>
</dbReference>
<keyword evidence="4 7" id="KW-0238">DNA-binding</keyword>
<evidence type="ECO:0000256" key="1">
    <source>
        <dbReference type="ARBA" id="ARBA00022553"/>
    </source>
</evidence>
<comment type="caution">
    <text evidence="10">The sequence shown here is derived from an EMBL/GenBank/DDBJ whole genome shotgun (WGS) entry which is preliminary data.</text>
</comment>
<dbReference type="PANTHER" id="PTHR48111">
    <property type="entry name" value="REGULATOR OF RPOS"/>
    <property type="match status" value="1"/>
</dbReference>
<dbReference type="PANTHER" id="PTHR48111:SF22">
    <property type="entry name" value="REGULATOR OF RPOS"/>
    <property type="match status" value="1"/>
</dbReference>
<reference evidence="10" key="1">
    <citation type="submission" date="2022-11" db="EMBL/GenBank/DDBJ databases">
        <title>Marilongibacter aestuarii gen. nov., sp. nov., isolated from tidal flat sediment.</title>
        <authorList>
            <person name="Jiayan W."/>
        </authorList>
    </citation>
    <scope>NUCLEOTIDE SEQUENCE</scope>
    <source>
        <strain evidence="10">Z1-6</strain>
    </source>
</reference>
<evidence type="ECO:0000259" key="8">
    <source>
        <dbReference type="PROSITE" id="PS50110"/>
    </source>
</evidence>
<dbReference type="Pfam" id="PF00486">
    <property type="entry name" value="Trans_reg_C"/>
    <property type="match status" value="1"/>
</dbReference>
<sequence length="226" mass="25879">MKILIIEDEIALSDAIFQYLTDEGYVCETAYDFNSAAENIELHSYDCILVDINLPGGSGLDLIRSVKNDNKKMGIIIISARDSLDNRIEGLEIGADNYLTKPFHLAELNAHLKSINRRINFDGNNQVLVNEIKILPDSHQVFVHDKELQLTKKEYELLQFFVANKNKVITKTGLAEHLWGDYMDIADSFDFIYGHIKNLRKKLIKKGCKDYIKTIYGVGYKFDLQQ</sequence>
<feature type="domain" description="OmpR/PhoB-type" evidence="9">
    <location>
        <begin position="124"/>
        <end position="224"/>
    </location>
</feature>
<dbReference type="GO" id="GO:0005829">
    <property type="term" value="C:cytosol"/>
    <property type="evidence" value="ECO:0007669"/>
    <property type="project" value="TreeGrafter"/>
</dbReference>
<dbReference type="Gene3D" id="1.10.10.10">
    <property type="entry name" value="Winged helix-like DNA-binding domain superfamily/Winged helix DNA-binding domain"/>
    <property type="match status" value="1"/>
</dbReference>
<dbReference type="SUPFAM" id="SSF52172">
    <property type="entry name" value="CheY-like"/>
    <property type="match status" value="1"/>
</dbReference>
<dbReference type="RefSeq" id="WP_343332136.1">
    <property type="nucleotide sequence ID" value="NZ_JAPOHD010000010.1"/>
</dbReference>
<dbReference type="InterPro" id="IPR001867">
    <property type="entry name" value="OmpR/PhoB-type_DNA-bd"/>
</dbReference>
<dbReference type="InterPro" id="IPR001789">
    <property type="entry name" value="Sig_transdc_resp-reg_receiver"/>
</dbReference>
<dbReference type="InterPro" id="IPR011006">
    <property type="entry name" value="CheY-like_superfamily"/>
</dbReference>
<evidence type="ECO:0000256" key="5">
    <source>
        <dbReference type="ARBA" id="ARBA00023163"/>
    </source>
</evidence>
<dbReference type="InterPro" id="IPR039420">
    <property type="entry name" value="WalR-like"/>
</dbReference>
<evidence type="ECO:0000259" key="9">
    <source>
        <dbReference type="PROSITE" id="PS51755"/>
    </source>
</evidence>
<dbReference type="SMART" id="SM00862">
    <property type="entry name" value="Trans_reg_C"/>
    <property type="match status" value="1"/>
</dbReference>
<proteinExistence type="predicted"/>
<feature type="domain" description="Response regulatory" evidence="8">
    <location>
        <begin position="2"/>
        <end position="116"/>
    </location>
</feature>
<keyword evidence="11" id="KW-1185">Reference proteome</keyword>
<gene>
    <name evidence="10" type="ORF">OU798_05580</name>
</gene>
<dbReference type="GO" id="GO:0006355">
    <property type="term" value="P:regulation of DNA-templated transcription"/>
    <property type="evidence" value="ECO:0007669"/>
    <property type="project" value="InterPro"/>
</dbReference>
<accession>A0A9X3J5D7</accession>
<dbReference type="AlphaFoldDB" id="A0A9X3J5D7"/>
<feature type="DNA-binding region" description="OmpR/PhoB-type" evidence="7">
    <location>
        <begin position="124"/>
        <end position="224"/>
    </location>
</feature>
<dbReference type="EMBL" id="JAPOHD010000010">
    <property type="protein sequence ID" value="MCY1719802.1"/>
    <property type="molecule type" value="Genomic_DNA"/>
</dbReference>
<evidence type="ECO:0000313" key="11">
    <source>
        <dbReference type="Proteomes" id="UP001145087"/>
    </source>
</evidence>
<keyword evidence="1 6" id="KW-0597">Phosphoprotein</keyword>
<dbReference type="Pfam" id="PF00072">
    <property type="entry name" value="Response_reg"/>
    <property type="match status" value="1"/>
</dbReference>
<evidence type="ECO:0000256" key="4">
    <source>
        <dbReference type="ARBA" id="ARBA00023125"/>
    </source>
</evidence>
<protein>
    <submittedName>
        <fullName evidence="10">Response regulator transcription factor</fullName>
    </submittedName>
</protein>
<dbReference type="Gene3D" id="3.40.50.2300">
    <property type="match status" value="1"/>
</dbReference>
<organism evidence="10 11">
    <name type="scientific">Draconibacterium aestuarii</name>
    <dbReference type="NCBI Taxonomy" id="2998507"/>
    <lineage>
        <taxon>Bacteria</taxon>
        <taxon>Pseudomonadati</taxon>
        <taxon>Bacteroidota</taxon>
        <taxon>Bacteroidia</taxon>
        <taxon>Marinilabiliales</taxon>
        <taxon>Prolixibacteraceae</taxon>
        <taxon>Draconibacterium</taxon>
    </lineage>
</organism>
<dbReference type="GO" id="GO:0032993">
    <property type="term" value="C:protein-DNA complex"/>
    <property type="evidence" value="ECO:0007669"/>
    <property type="project" value="TreeGrafter"/>
</dbReference>
<keyword evidence="5" id="KW-0804">Transcription</keyword>
<feature type="modified residue" description="4-aspartylphosphate" evidence="6">
    <location>
        <position position="51"/>
    </location>
</feature>
<evidence type="ECO:0000313" key="10">
    <source>
        <dbReference type="EMBL" id="MCY1719802.1"/>
    </source>
</evidence>
<dbReference type="PROSITE" id="PS51755">
    <property type="entry name" value="OMPR_PHOB"/>
    <property type="match status" value="1"/>
</dbReference>
<name>A0A9X3J5D7_9BACT</name>
<dbReference type="Proteomes" id="UP001145087">
    <property type="component" value="Unassembled WGS sequence"/>
</dbReference>
<keyword evidence="3" id="KW-0805">Transcription regulation</keyword>
<dbReference type="SMART" id="SM00448">
    <property type="entry name" value="REC"/>
    <property type="match status" value="1"/>
</dbReference>